<sequence length="815" mass="93110">MIKIESLTIKNFRGIKDLTIPILGKSWVIHGRNGSGKSGVVDAIEFALSGEIGRLSGEGRGDVSVKVHGPHVDFKDDPKSAQVEIELKSANFSDKLRIIRDCNNPSKFKTNPVVSGDLLAQVKSFPLGRELVLSRREILKFVLSEPGRRSKEIQALLQISKIDEIRASLLGAKNKVIKAEFAEKQEFERKKQKLREWLTVEELNKDSILCVINKHRANLKLEPIIHLDEFTQIAFGEMQENSKSVDLDKKGIVHELSSLMMIFEDQNGLFSNQATKFLEQYKALSIKTIQLRDLSKLNFYEIGLPLIGDNVCPFCNSEWEDEELQKIIKDKIIEISGLKEIKDNLLISTHAISNYWQSALRDIVNLLNKLSGKLSFKTTEMIKTRQELALISAYLESDFDAYQSLLDIGGIGISNLESLKREIITLKEEVGKLPEKSLKDESKSYLIICQERLTDYWESKQKWVYEHAKLVTTEKMLSTFNTVVEDRLCNLYDEVQKDFSHYYQIVNKEDESTFVGDLSVDKGALEFKVNFYDRGKFPPAAYHSEGHQDSMGLCLYLALMKKILGNNFTLAILDDVLMSVDADHRKSFCKLLKKEFPNTQFIITTHDEYWKKQMVTEGLINHSTILHFKNWTVDTGPSVWDEKDSWEDIDQFIADENIPRASHSLRRFLEYFMDELSVRFSASIPRSASGDHDLGELLSGVTSRYGDLLKKANSAAKSWKNSELSGVYELEKKEFDACLAKARSEMWGMNATVHFNSWANMGTDDFKEIRDAYFSLVQRFKCQQCNTLLHVIPLKGSSESLKCDCGYRNYNLKSK</sequence>
<gene>
    <name evidence="2" type="ORF">Lste_0065</name>
</gene>
<dbReference type="STRING" id="947033.Lste_0065"/>
<feature type="domain" description="RecF/RecN/SMC N-terminal" evidence="1">
    <location>
        <begin position="4"/>
        <end position="614"/>
    </location>
</feature>
<comment type="caution">
    <text evidence="2">The sequence shown here is derived from an EMBL/GenBank/DDBJ whole genome shotgun (WGS) entry which is preliminary data.</text>
</comment>
<dbReference type="InterPro" id="IPR003395">
    <property type="entry name" value="RecF/RecN/SMC_N"/>
</dbReference>
<dbReference type="Pfam" id="PF02463">
    <property type="entry name" value="SMC_N"/>
    <property type="match status" value="1"/>
</dbReference>
<dbReference type="GO" id="GO:0006302">
    <property type="term" value="P:double-strand break repair"/>
    <property type="evidence" value="ECO:0007669"/>
    <property type="project" value="TreeGrafter"/>
</dbReference>
<organism evidence="2 3">
    <name type="scientific">Legionella steelei</name>
    <dbReference type="NCBI Taxonomy" id="947033"/>
    <lineage>
        <taxon>Bacteria</taxon>
        <taxon>Pseudomonadati</taxon>
        <taxon>Pseudomonadota</taxon>
        <taxon>Gammaproteobacteria</taxon>
        <taxon>Legionellales</taxon>
        <taxon>Legionellaceae</taxon>
        <taxon>Legionella</taxon>
    </lineage>
</organism>
<evidence type="ECO:0000313" key="2">
    <source>
        <dbReference type="EMBL" id="KTD71780.1"/>
    </source>
</evidence>
<proteinExistence type="predicted"/>
<dbReference type="AlphaFoldDB" id="A0A0W0ZRU8"/>
<dbReference type="PANTHER" id="PTHR32182">
    <property type="entry name" value="DNA REPLICATION AND REPAIR PROTEIN RECF"/>
    <property type="match status" value="1"/>
</dbReference>
<dbReference type="InterPro" id="IPR027417">
    <property type="entry name" value="P-loop_NTPase"/>
</dbReference>
<protein>
    <submittedName>
        <fullName evidence="2">Recombination protein F</fullName>
    </submittedName>
</protein>
<keyword evidence="3" id="KW-1185">Reference proteome</keyword>
<dbReference type="EMBL" id="LNYY01000001">
    <property type="protein sequence ID" value="KTD71780.1"/>
    <property type="molecule type" value="Genomic_DNA"/>
</dbReference>
<dbReference type="GO" id="GO:0000731">
    <property type="term" value="P:DNA synthesis involved in DNA repair"/>
    <property type="evidence" value="ECO:0007669"/>
    <property type="project" value="TreeGrafter"/>
</dbReference>
<dbReference type="Proteomes" id="UP000054926">
    <property type="component" value="Unassembled WGS sequence"/>
</dbReference>
<dbReference type="SUPFAM" id="SSF52540">
    <property type="entry name" value="P-loop containing nucleoside triphosphate hydrolases"/>
    <property type="match status" value="1"/>
</dbReference>
<dbReference type="PATRIC" id="fig|947033.5.peg.75"/>
<accession>A0A0W0ZRU8</accession>
<dbReference type="OrthoDB" id="9789562at2"/>
<evidence type="ECO:0000313" key="3">
    <source>
        <dbReference type="Proteomes" id="UP000054926"/>
    </source>
</evidence>
<name>A0A0W0ZRU8_9GAMM</name>
<dbReference type="Gene3D" id="3.40.50.300">
    <property type="entry name" value="P-loop containing nucleotide triphosphate hydrolases"/>
    <property type="match status" value="2"/>
</dbReference>
<dbReference type="PANTHER" id="PTHR32182:SF0">
    <property type="entry name" value="DNA REPLICATION AND REPAIR PROTEIN RECF"/>
    <property type="match status" value="1"/>
</dbReference>
<evidence type="ECO:0000259" key="1">
    <source>
        <dbReference type="Pfam" id="PF02463"/>
    </source>
</evidence>
<reference evidence="2 3" key="1">
    <citation type="submission" date="2015-11" db="EMBL/GenBank/DDBJ databases">
        <title>Genomic analysis of 38 Legionella species identifies large and diverse effector repertoires.</title>
        <authorList>
            <person name="Burstein D."/>
            <person name="Amaro F."/>
            <person name="Zusman T."/>
            <person name="Lifshitz Z."/>
            <person name="Cohen O."/>
            <person name="Gilbert J.A."/>
            <person name="Pupko T."/>
            <person name="Shuman H.A."/>
            <person name="Segal G."/>
        </authorList>
    </citation>
    <scope>NUCLEOTIDE SEQUENCE [LARGE SCALE GENOMIC DNA]</scope>
    <source>
        <strain evidence="2 3">IMVS3376</strain>
    </source>
</reference>
<dbReference type="RefSeq" id="WP_058509085.1">
    <property type="nucleotide sequence ID" value="NZ_LNYY01000001.1"/>
</dbReference>